<protein>
    <submittedName>
        <fullName evidence="5">GntR family transcriptional regulator</fullName>
    </submittedName>
</protein>
<keyword evidence="3" id="KW-0804">Transcription</keyword>
<dbReference type="InterPro" id="IPR011711">
    <property type="entry name" value="GntR_C"/>
</dbReference>
<dbReference type="Gene3D" id="1.20.120.530">
    <property type="entry name" value="GntR ligand-binding domain-like"/>
    <property type="match status" value="1"/>
</dbReference>
<gene>
    <name evidence="5" type="ORF">F1189_14710</name>
</gene>
<comment type="caution">
    <text evidence="5">The sequence shown here is derived from an EMBL/GenBank/DDBJ whole genome shotgun (WGS) entry which is preliminary data.</text>
</comment>
<feature type="domain" description="HTH gntR-type" evidence="4">
    <location>
        <begin position="18"/>
        <end position="85"/>
    </location>
</feature>
<dbReference type="SMART" id="SM00895">
    <property type="entry name" value="FCD"/>
    <property type="match status" value="1"/>
</dbReference>
<dbReference type="InterPro" id="IPR036390">
    <property type="entry name" value="WH_DNA-bd_sf"/>
</dbReference>
<dbReference type="GO" id="GO:0003700">
    <property type="term" value="F:DNA-binding transcription factor activity"/>
    <property type="evidence" value="ECO:0007669"/>
    <property type="project" value="InterPro"/>
</dbReference>
<dbReference type="EMBL" id="VWPK01000021">
    <property type="protein sequence ID" value="KAA5611423.1"/>
    <property type="molecule type" value="Genomic_DNA"/>
</dbReference>
<dbReference type="SMART" id="SM00345">
    <property type="entry name" value="HTH_GNTR"/>
    <property type="match status" value="1"/>
</dbReference>
<dbReference type="PANTHER" id="PTHR43537">
    <property type="entry name" value="TRANSCRIPTIONAL REGULATOR, GNTR FAMILY"/>
    <property type="match status" value="1"/>
</dbReference>
<keyword evidence="1" id="KW-0805">Transcription regulation</keyword>
<dbReference type="Pfam" id="PF00392">
    <property type="entry name" value="GntR"/>
    <property type="match status" value="1"/>
</dbReference>
<evidence type="ECO:0000256" key="1">
    <source>
        <dbReference type="ARBA" id="ARBA00023015"/>
    </source>
</evidence>
<proteinExistence type="predicted"/>
<dbReference type="Pfam" id="PF07729">
    <property type="entry name" value="FCD"/>
    <property type="match status" value="1"/>
</dbReference>
<dbReference type="SUPFAM" id="SSF48008">
    <property type="entry name" value="GntR ligand-binding domain-like"/>
    <property type="match status" value="1"/>
</dbReference>
<dbReference type="GO" id="GO:0003677">
    <property type="term" value="F:DNA binding"/>
    <property type="evidence" value="ECO:0007669"/>
    <property type="project" value="UniProtKB-KW"/>
</dbReference>
<dbReference type="Gene3D" id="1.10.10.10">
    <property type="entry name" value="Winged helix-like DNA-binding domain superfamily/Winged helix DNA-binding domain"/>
    <property type="match status" value="1"/>
</dbReference>
<dbReference type="SUPFAM" id="SSF46785">
    <property type="entry name" value="Winged helix' DNA-binding domain"/>
    <property type="match status" value="1"/>
</dbReference>
<reference evidence="5 6" key="1">
    <citation type="submission" date="2019-09" db="EMBL/GenBank/DDBJ databases">
        <title>Genome sequence of Rhodovastum atsumiense, a diverse member of the Acetobacteraceae family of non-sulfur purple photosynthetic bacteria.</title>
        <authorList>
            <person name="Meyer T."/>
            <person name="Kyndt J."/>
        </authorList>
    </citation>
    <scope>NUCLEOTIDE SEQUENCE [LARGE SCALE GENOMIC DNA]</scope>
    <source>
        <strain evidence="5 6">DSM 21279</strain>
    </source>
</reference>
<dbReference type="CDD" id="cd07377">
    <property type="entry name" value="WHTH_GntR"/>
    <property type="match status" value="1"/>
</dbReference>
<accession>A0A5M6ISX6</accession>
<dbReference type="Proteomes" id="UP000325255">
    <property type="component" value="Unassembled WGS sequence"/>
</dbReference>
<dbReference type="InterPro" id="IPR000524">
    <property type="entry name" value="Tscrpt_reg_HTH_GntR"/>
</dbReference>
<evidence type="ECO:0000313" key="6">
    <source>
        <dbReference type="Proteomes" id="UP000325255"/>
    </source>
</evidence>
<evidence type="ECO:0000313" key="5">
    <source>
        <dbReference type="EMBL" id="KAA5611423.1"/>
    </source>
</evidence>
<dbReference type="InterPro" id="IPR036388">
    <property type="entry name" value="WH-like_DNA-bd_sf"/>
</dbReference>
<dbReference type="PROSITE" id="PS50949">
    <property type="entry name" value="HTH_GNTR"/>
    <property type="match status" value="1"/>
</dbReference>
<sequence>MIAPRPDPGTARPAFVGELISDQLHRILVERIVTGAMRPGQRVDPGAIAEEFGVSRAPVRDALKRLEFEQLVETKARSGTAVTIPSIADVREVCQLRKGIEWVATGLATPLMSEAQLRELRHEIEAAQKAADRGEYEPFFQSDARLHKSIVAASGNERLIAVQTSFEPYVSWLRVLGATGVHRIAGSTAHHLRIIDAMLARDAVAAQAAAARHLDDVERCTVEDFGEALARCSPRA</sequence>
<evidence type="ECO:0000259" key="4">
    <source>
        <dbReference type="PROSITE" id="PS50949"/>
    </source>
</evidence>
<evidence type="ECO:0000256" key="2">
    <source>
        <dbReference type="ARBA" id="ARBA00023125"/>
    </source>
</evidence>
<dbReference type="OrthoDB" id="9812290at2"/>
<organism evidence="5 6">
    <name type="scientific">Rhodovastum atsumiense</name>
    <dbReference type="NCBI Taxonomy" id="504468"/>
    <lineage>
        <taxon>Bacteria</taxon>
        <taxon>Pseudomonadati</taxon>
        <taxon>Pseudomonadota</taxon>
        <taxon>Alphaproteobacteria</taxon>
        <taxon>Acetobacterales</taxon>
        <taxon>Acetobacteraceae</taxon>
        <taxon>Rhodovastum</taxon>
    </lineage>
</organism>
<keyword evidence="6" id="KW-1185">Reference proteome</keyword>
<keyword evidence="2" id="KW-0238">DNA-binding</keyword>
<dbReference type="InterPro" id="IPR008920">
    <property type="entry name" value="TF_FadR/GntR_C"/>
</dbReference>
<dbReference type="AlphaFoldDB" id="A0A5M6ISX6"/>
<evidence type="ECO:0000256" key="3">
    <source>
        <dbReference type="ARBA" id="ARBA00023163"/>
    </source>
</evidence>
<dbReference type="PANTHER" id="PTHR43537:SF24">
    <property type="entry name" value="GLUCONATE OPERON TRANSCRIPTIONAL REPRESSOR"/>
    <property type="match status" value="1"/>
</dbReference>
<name>A0A5M6ISX6_9PROT</name>